<gene>
    <name evidence="1" type="ORF">SAMN05216216_11058</name>
</gene>
<evidence type="ECO:0000313" key="2">
    <source>
        <dbReference type="Proteomes" id="UP000199008"/>
    </source>
</evidence>
<protein>
    <submittedName>
        <fullName evidence="1">Uncharacterized protein</fullName>
    </submittedName>
</protein>
<dbReference type="Proteomes" id="UP000199008">
    <property type="component" value="Unassembled WGS sequence"/>
</dbReference>
<dbReference type="EMBL" id="FNFY01000010">
    <property type="protein sequence ID" value="SDK81408.1"/>
    <property type="molecule type" value="Genomic_DNA"/>
</dbReference>
<reference evidence="2" key="1">
    <citation type="submission" date="2016-10" db="EMBL/GenBank/DDBJ databases">
        <authorList>
            <person name="Varghese N."/>
            <person name="Submissions S."/>
        </authorList>
    </citation>
    <scope>NUCLEOTIDE SEQUENCE [LARGE SCALE GENOMIC DNA]</scope>
    <source>
        <strain evidence="2">CGMCC 1.8895</strain>
    </source>
</reference>
<dbReference type="STRING" id="576118.SAMN05216216_11058"/>
<evidence type="ECO:0000313" key="1">
    <source>
        <dbReference type="EMBL" id="SDK81408.1"/>
    </source>
</evidence>
<name>A0A1G9EZC1_9BACL</name>
<organism evidence="1 2">
    <name type="scientific">Lacicoccus qingdaonensis</name>
    <dbReference type="NCBI Taxonomy" id="576118"/>
    <lineage>
        <taxon>Bacteria</taxon>
        <taxon>Bacillati</taxon>
        <taxon>Bacillota</taxon>
        <taxon>Bacilli</taxon>
        <taxon>Bacillales</taxon>
        <taxon>Salinicoccaceae</taxon>
        <taxon>Lacicoccus</taxon>
    </lineage>
</organism>
<dbReference type="AlphaFoldDB" id="A0A1G9EZC1"/>
<accession>A0A1G9EZC1</accession>
<dbReference type="RefSeq" id="WP_092986078.1">
    <property type="nucleotide sequence ID" value="NZ_FNFY01000010.1"/>
</dbReference>
<sequence length="66" mass="7504">MKYLLPITAVTTGLIAYAVYRSKRKTEWIPLDVKRMIPDNYSLGRHGHGHKNSISLTSILNDEVGY</sequence>
<proteinExistence type="predicted"/>
<keyword evidence="2" id="KW-1185">Reference proteome</keyword>